<dbReference type="EC" id="2.7.13.3" evidence="2"/>
<dbReference type="Proteomes" id="UP000536746">
    <property type="component" value="Unassembled WGS sequence"/>
</dbReference>
<gene>
    <name evidence="9" type="ORF">CEJ42_11315</name>
    <name evidence="8" type="ORF">HNO84_02415</name>
</gene>
<name>A0A246WSL5_9BURK</name>
<keyword evidence="5 9" id="KW-0418">Kinase</keyword>
<keyword evidence="11" id="KW-1185">Reference proteome</keyword>
<dbReference type="GO" id="GO:0005524">
    <property type="term" value="F:ATP binding"/>
    <property type="evidence" value="ECO:0007669"/>
    <property type="project" value="UniProtKB-KW"/>
</dbReference>
<dbReference type="InterPro" id="IPR004358">
    <property type="entry name" value="Sig_transdc_His_kin-like_C"/>
</dbReference>
<dbReference type="RefSeq" id="WP_079216763.1">
    <property type="nucleotide sequence ID" value="NZ_CP018845.1"/>
</dbReference>
<evidence type="ECO:0000256" key="3">
    <source>
        <dbReference type="ARBA" id="ARBA00022679"/>
    </source>
</evidence>
<evidence type="ECO:0000256" key="6">
    <source>
        <dbReference type="ARBA" id="ARBA00022840"/>
    </source>
</evidence>
<dbReference type="GO" id="GO:0005886">
    <property type="term" value="C:plasma membrane"/>
    <property type="evidence" value="ECO:0007669"/>
    <property type="project" value="TreeGrafter"/>
</dbReference>
<evidence type="ECO:0000313" key="11">
    <source>
        <dbReference type="Proteomes" id="UP000536746"/>
    </source>
</evidence>
<evidence type="ECO:0000313" key="9">
    <source>
        <dbReference type="EMBL" id="OWY29421.1"/>
    </source>
</evidence>
<evidence type="ECO:0000259" key="7">
    <source>
        <dbReference type="PROSITE" id="PS50109"/>
    </source>
</evidence>
<organism evidence="9 10">
    <name type="scientific">Herbaspirillum robiniae</name>
    <dbReference type="NCBI Taxonomy" id="2014887"/>
    <lineage>
        <taxon>Bacteria</taxon>
        <taxon>Pseudomonadati</taxon>
        <taxon>Pseudomonadota</taxon>
        <taxon>Betaproteobacteria</taxon>
        <taxon>Burkholderiales</taxon>
        <taxon>Oxalobacteraceae</taxon>
        <taxon>Herbaspirillum</taxon>
    </lineage>
</organism>
<dbReference type="AlphaFoldDB" id="A0A246WSL5"/>
<sequence>MDPKLAAIIIHDIKNSLGVLEGELRRLSDDVPRAQQAHVTCLALQEKLIAFLTLYKADSQGLRAQVDAVSPLDFLDSLLREHAVGRNGSSIEVKVDETNMPLIGFFDEHLVALALEAALQNASRFARTRIELGCHKNPDGGVIFTVRDDGPGIGTHEEKPSTGLGMDLCNAIATAHNKENQQGEARLSNHPDGGALFELCLP</sequence>
<dbReference type="GO" id="GO:0000155">
    <property type="term" value="F:phosphorelay sensor kinase activity"/>
    <property type="evidence" value="ECO:0007669"/>
    <property type="project" value="TreeGrafter"/>
</dbReference>
<dbReference type="PANTHER" id="PTHR44936">
    <property type="entry name" value="SENSOR PROTEIN CREC"/>
    <property type="match status" value="1"/>
</dbReference>
<dbReference type="OrthoDB" id="9180085at2"/>
<evidence type="ECO:0000313" key="8">
    <source>
        <dbReference type="EMBL" id="NUU00436.1"/>
    </source>
</evidence>
<dbReference type="InterPro" id="IPR003594">
    <property type="entry name" value="HATPase_dom"/>
</dbReference>
<evidence type="ECO:0000313" key="10">
    <source>
        <dbReference type="Proteomes" id="UP000197596"/>
    </source>
</evidence>
<evidence type="ECO:0000256" key="1">
    <source>
        <dbReference type="ARBA" id="ARBA00000085"/>
    </source>
</evidence>
<dbReference type="Proteomes" id="UP000197596">
    <property type="component" value="Unassembled WGS sequence"/>
</dbReference>
<dbReference type="Pfam" id="PF02518">
    <property type="entry name" value="HATPase_c"/>
    <property type="match status" value="1"/>
</dbReference>
<evidence type="ECO:0000256" key="4">
    <source>
        <dbReference type="ARBA" id="ARBA00022741"/>
    </source>
</evidence>
<dbReference type="InterPro" id="IPR050980">
    <property type="entry name" value="2C_sensor_his_kinase"/>
</dbReference>
<keyword evidence="3" id="KW-0808">Transferase</keyword>
<dbReference type="Gene3D" id="3.30.565.10">
    <property type="entry name" value="Histidine kinase-like ATPase, C-terminal domain"/>
    <property type="match status" value="1"/>
</dbReference>
<evidence type="ECO:0000256" key="5">
    <source>
        <dbReference type="ARBA" id="ARBA00022777"/>
    </source>
</evidence>
<comment type="catalytic activity">
    <reaction evidence="1">
        <text>ATP + protein L-histidine = ADP + protein N-phospho-L-histidine.</text>
        <dbReference type="EC" id="2.7.13.3"/>
    </reaction>
</comment>
<comment type="caution">
    <text evidence="9">The sequence shown here is derived from an EMBL/GenBank/DDBJ whole genome shotgun (WGS) entry which is preliminary data.</text>
</comment>
<dbReference type="EMBL" id="JABFMT010000002">
    <property type="protein sequence ID" value="NUU00436.1"/>
    <property type="molecule type" value="Genomic_DNA"/>
</dbReference>
<keyword evidence="6" id="KW-0067">ATP-binding</keyword>
<dbReference type="SMART" id="SM00387">
    <property type="entry name" value="HATPase_c"/>
    <property type="match status" value="1"/>
</dbReference>
<dbReference type="EMBL" id="NJGU01000005">
    <property type="protein sequence ID" value="OWY29421.1"/>
    <property type="molecule type" value="Genomic_DNA"/>
</dbReference>
<dbReference type="PROSITE" id="PS50109">
    <property type="entry name" value="HIS_KIN"/>
    <property type="match status" value="1"/>
</dbReference>
<reference evidence="8 11" key="2">
    <citation type="journal article" date="2020" name="Front. Plant Sci.">
        <title>Isolation of Rhizosphere Bacteria That Improve Quality and Water Stress Tolerance in Greenhouse Ornamentals.</title>
        <authorList>
            <person name="Nordstedt N.P."/>
            <person name="Jones M.L."/>
        </authorList>
    </citation>
    <scope>NUCLEOTIDE SEQUENCE [LARGE SCALE GENOMIC DNA]</scope>
    <source>
        <strain evidence="8 11">C6C2</strain>
    </source>
</reference>
<reference evidence="9 10" key="1">
    <citation type="submission" date="2017-06" db="EMBL/GenBank/DDBJ databases">
        <title>Herbaspirillum phytohormonus sp. nov., isolated from the root nodule of Robinia pseudoacacia in lead-zinc mine.</title>
        <authorList>
            <person name="Fan M."/>
            <person name="Lin Y."/>
        </authorList>
    </citation>
    <scope>NUCLEOTIDE SEQUENCE [LARGE SCALE GENOMIC DNA]</scope>
    <source>
        <strain evidence="9 10">HZ10</strain>
    </source>
</reference>
<accession>A0A246WSL5</accession>
<dbReference type="SUPFAM" id="SSF55874">
    <property type="entry name" value="ATPase domain of HSP90 chaperone/DNA topoisomerase II/histidine kinase"/>
    <property type="match status" value="1"/>
</dbReference>
<dbReference type="PRINTS" id="PR00344">
    <property type="entry name" value="BCTRLSENSOR"/>
</dbReference>
<protein>
    <recommendedName>
        <fullName evidence="2">histidine kinase</fullName>
        <ecNumber evidence="2">2.7.13.3</ecNumber>
    </recommendedName>
</protein>
<dbReference type="InterPro" id="IPR005467">
    <property type="entry name" value="His_kinase_dom"/>
</dbReference>
<keyword evidence="4" id="KW-0547">Nucleotide-binding</keyword>
<dbReference type="PANTHER" id="PTHR44936:SF10">
    <property type="entry name" value="SENSOR PROTEIN RSTB"/>
    <property type="match status" value="1"/>
</dbReference>
<evidence type="ECO:0000256" key="2">
    <source>
        <dbReference type="ARBA" id="ARBA00012438"/>
    </source>
</evidence>
<feature type="domain" description="Histidine kinase" evidence="7">
    <location>
        <begin position="8"/>
        <end position="202"/>
    </location>
</feature>
<dbReference type="InterPro" id="IPR036890">
    <property type="entry name" value="HATPase_C_sf"/>
</dbReference>
<proteinExistence type="predicted"/>